<dbReference type="InterPro" id="IPR005135">
    <property type="entry name" value="Endo/exonuclease/phosphatase"/>
</dbReference>
<keyword evidence="1" id="KW-0812">Transmembrane</keyword>
<dbReference type="Gene3D" id="3.60.10.10">
    <property type="entry name" value="Endonuclease/exonuclease/phosphatase"/>
    <property type="match status" value="1"/>
</dbReference>
<feature type="domain" description="Endonuclease/exonuclease/phosphatase" evidence="2">
    <location>
        <begin position="128"/>
        <end position="322"/>
    </location>
</feature>
<keyword evidence="3" id="KW-0378">Hydrolase</keyword>
<evidence type="ECO:0000259" key="2">
    <source>
        <dbReference type="Pfam" id="PF03372"/>
    </source>
</evidence>
<proteinExistence type="predicted"/>
<dbReference type="STRING" id="1576369.SAMN05421753_107123"/>
<evidence type="ECO:0000256" key="1">
    <source>
        <dbReference type="SAM" id="Phobius"/>
    </source>
</evidence>
<accession>A0A1I3GTX3</accession>
<dbReference type="Proteomes" id="UP000199518">
    <property type="component" value="Unassembled WGS sequence"/>
</dbReference>
<evidence type="ECO:0000313" key="4">
    <source>
        <dbReference type="Proteomes" id="UP000199518"/>
    </source>
</evidence>
<name>A0A1I3GTX3_9PLAN</name>
<feature type="transmembrane region" description="Helical" evidence="1">
    <location>
        <begin position="55"/>
        <end position="77"/>
    </location>
</feature>
<gene>
    <name evidence="3" type="ORF">SAMN05421753_107123</name>
</gene>
<dbReference type="GO" id="GO:0004519">
    <property type="term" value="F:endonuclease activity"/>
    <property type="evidence" value="ECO:0007669"/>
    <property type="project" value="UniProtKB-KW"/>
</dbReference>
<dbReference type="Pfam" id="PF03372">
    <property type="entry name" value="Exo_endo_phos"/>
    <property type="match status" value="1"/>
</dbReference>
<dbReference type="EMBL" id="FOQD01000007">
    <property type="protein sequence ID" value="SFI26752.1"/>
    <property type="molecule type" value="Genomic_DNA"/>
</dbReference>
<evidence type="ECO:0000313" key="3">
    <source>
        <dbReference type="EMBL" id="SFI26752.1"/>
    </source>
</evidence>
<organism evidence="3 4">
    <name type="scientific">Planctomicrobium piriforme</name>
    <dbReference type="NCBI Taxonomy" id="1576369"/>
    <lineage>
        <taxon>Bacteria</taxon>
        <taxon>Pseudomonadati</taxon>
        <taxon>Planctomycetota</taxon>
        <taxon>Planctomycetia</taxon>
        <taxon>Planctomycetales</taxon>
        <taxon>Planctomycetaceae</taxon>
        <taxon>Planctomicrobium</taxon>
    </lineage>
</organism>
<reference evidence="4" key="1">
    <citation type="submission" date="2016-10" db="EMBL/GenBank/DDBJ databases">
        <authorList>
            <person name="Varghese N."/>
            <person name="Submissions S."/>
        </authorList>
    </citation>
    <scope>NUCLEOTIDE SEQUENCE [LARGE SCALE GENOMIC DNA]</scope>
    <source>
        <strain evidence="4">DSM 26348</strain>
    </source>
</reference>
<feature type="transmembrane region" description="Helical" evidence="1">
    <location>
        <begin position="84"/>
        <end position="103"/>
    </location>
</feature>
<keyword evidence="3" id="KW-0540">Nuclease</keyword>
<dbReference type="AlphaFoldDB" id="A0A1I3GTX3"/>
<sequence>MADSTEKESSPPVAARERGWRRWLRRGVWFAANAVPVVLLLGLLIRLTVKDVRLGVGLIFYMTPLPILVFGAAACLLWSLIHRWWIRSVAWGVLLVLLVPWWWAHDWRSNPTPPAASAVEPAPVKVLFWNVARRADLAETLKFIAQVDADIVGLVELEGSVEERRKELRAALPHYDVSVLGSNMYVLAKGPSGETAATELDGDSVARQLQVTIRGQSCQVVLVDIDSGLQHSRRKAMHALADLCLPYSDQPVLVMGDFNLPSDSVHYENLRKQFRLLFDVVGNGYAPTWPVPCPVMQLDQIWFNSHVVPLACQHLTSFASDHRAVSGTVQLQ</sequence>
<keyword evidence="3" id="KW-0255">Endonuclease</keyword>
<dbReference type="OrthoDB" id="243209at2"/>
<keyword evidence="1" id="KW-0472">Membrane</keyword>
<dbReference type="SUPFAM" id="SSF56219">
    <property type="entry name" value="DNase I-like"/>
    <property type="match status" value="1"/>
</dbReference>
<dbReference type="GO" id="GO:0004527">
    <property type="term" value="F:exonuclease activity"/>
    <property type="evidence" value="ECO:0007669"/>
    <property type="project" value="UniProtKB-KW"/>
</dbReference>
<keyword evidence="1" id="KW-1133">Transmembrane helix</keyword>
<dbReference type="RefSeq" id="WP_092049949.1">
    <property type="nucleotide sequence ID" value="NZ_FOQD01000007.1"/>
</dbReference>
<feature type="transmembrane region" description="Helical" evidence="1">
    <location>
        <begin position="28"/>
        <end position="49"/>
    </location>
</feature>
<dbReference type="InterPro" id="IPR036691">
    <property type="entry name" value="Endo/exonu/phosph_ase_sf"/>
</dbReference>
<keyword evidence="4" id="KW-1185">Reference proteome</keyword>
<protein>
    <submittedName>
        <fullName evidence="3">Metal-dependent hydrolase, endonuclease/exonuclease/phosphatase family</fullName>
    </submittedName>
</protein>
<keyword evidence="3" id="KW-0269">Exonuclease</keyword>